<evidence type="ECO:0000259" key="4">
    <source>
        <dbReference type="PROSITE" id="PS52004"/>
    </source>
</evidence>
<gene>
    <name evidence="5" type="ORF">E1261_05590</name>
</gene>
<keyword evidence="2 3" id="KW-0808">Transferase</keyword>
<dbReference type="OrthoDB" id="9808669at2"/>
<accession>A0A4R4QEX2</accession>
<comment type="similarity">
    <text evidence="1 3">Belongs to the thiolase-like superfamily. Beta-ketoacyl-ACP synthases family.</text>
</comment>
<evidence type="ECO:0000256" key="2">
    <source>
        <dbReference type="ARBA" id="ARBA00022679"/>
    </source>
</evidence>
<dbReference type="Proteomes" id="UP000295075">
    <property type="component" value="Unassembled WGS sequence"/>
</dbReference>
<dbReference type="InterPro" id="IPR020841">
    <property type="entry name" value="PKS_Beta-ketoAc_synthase_dom"/>
</dbReference>
<dbReference type="Pfam" id="PF00109">
    <property type="entry name" value="ketoacyl-synt"/>
    <property type="match status" value="2"/>
</dbReference>
<comment type="caution">
    <text evidence="5">The sequence shown here is derived from an EMBL/GenBank/DDBJ whole genome shotgun (WGS) entry which is preliminary data.</text>
</comment>
<name>A0A4R4QEX2_9ACTN</name>
<dbReference type="EMBL" id="SMKA01000012">
    <property type="protein sequence ID" value="TDC33672.1"/>
    <property type="molecule type" value="Genomic_DNA"/>
</dbReference>
<dbReference type="PROSITE" id="PS00606">
    <property type="entry name" value="KS3_1"/>
    <property type="match status" value="1"/>
</dbReference>
<dbReference type="AlphaFoldDB" id="A0A4R4QEX2"/>
<evidence type="ECO:0000256" key="1">
    <source>
        <dbReference type="ARBA" id="ARBA00008467"/>
    </source>
</evidence>
<feature type="domain" description="Ketosynthase family 3 (KS3)" evidence="4">
    <location>
        <begin position="426"/>
        <end position="783"/>
    </location>
</feature>
<dbReference type="InterPro" id="IPR000794">
    <property type="entry name" value="Beta-ketoacyl_synthase"/>
</dbReference>
<dbReference type="Gene3D" id="3.40.47.10">
    <property type="match status" value="2"/>
</dbReference>
<proteinExistence type="inferred from homology"/>
<dbReference type="CDD" id="cd00834">
    <property type="entry name" value="KAS_I_II"/>
    <property type="match status" value="1"/>
</dbReference>
<feature type="domain" description="Ketosynthase family 3 (KS3)" evidence="4">
    <location>
        <begin position="17"/>
        <end position="414"/>
    </location>
</feature>
<organism evidence="5 6">
    <name type="scientific">Kribbella albertanoniae</name>
    <dbReference type="NCBI Taxonomy" id="1266829"/>
    <lineage>
        <taxon>Bacteria</taxon>
        <taxon>Bacillati</taxon>
        <taxon>Actinomycetota</taxon>
        <taxon>Actinomycetes</taxon>
        <taxon>Propionibacteriales</taxon>
        <taxon>Kribbellaceae</taxon>
        <taxon>Kribbella</taxon>
    </lineage>
</organism>
<evidence type="ECO:0000313" key="5">
    <source>
        <dbReference type="EMBL" id="TDC33672.1"/>
    </source>
</evidence>
<dbReference type="PANTHER" id="PTHR11712">
    <property type="entry name" value="POLYKETIDE SYNTHASE-RELATED"/>
    <property type="match status" value="1"/>
</dbReference>
<dbReference type="InterPro" id="IPR018201">
    <property type="entry name" value="Ketoacyl_synth_AS"/>
</dbReference>
<dbReference type="InterPro" id="IPR014031">
    <property type="entry name" value="Ketoacyl_synth_C"/>
</dbReference>
<evidence type="ECO:0000256" key="3">
    <source>
        <dbReference type="RuleBase" id="RU003694"/>
    </source>
</evidence>
<dbReference type="GO" id="GO:0006633">
    <property type="term" value="P:fatty acid biosynthetic process"/>
    <property type="evidence" value="ECO:0007669"/>
    <property type="project" value="InterPro"/>
</dbReference>
<dbReference type="SUPFAM" id="SSF53901">
    <property type="entry name" value="Thiolase-like"/>
    <property type="match status" value="4"/>
</dbReference>
<dbReference type="SMART" id="SM00825">
    <property type="entry name" value="PKS_KS"/>
    <property type="match status" value="1"/>
</dbReference>
<dbReference type="GO" id="GO:0005829">
    <property type="term" value="C:cytosol"/>
    <property type="evidence" value="ECO:0007669"/>
    <property type="project" value="TreeGrafter"/>
</dbReference>
<evidence type="ECO:0000313" key="6">
    <source>
        <dbReference type="Proteomes" id="UP000295075"/>
    </source>
</evidence>
<keyword evidence="6" id="KW-1185">Reference proteome</keyword>
<dbReference type="InterPro" id="IPR014030">
    <property type="entry name" value="Ketoacyl_synth_N"/>
</dbReference>
<dbReference type="PANTHER" id="PTHR11712:SF336">
    <property type="entry name" value="3-OXOACYL-[ACYL-CARRIER-PROTEIN] SYNTHASE, MITOCHONDRIAL"/>
    <property type="match status" value="1"/>
</dbReference>
<sequence length="792" mass="80388">MDVYGQERTMSQENGSTVRVAVRAVGAVTALGDDADALWTGARSGRVGIRPVQRVDLTGVRTKLGGEVDAPLESPHHFPQPGGYRDRVVELALRAADEAVAAAGPAIRRAGADRCGVVYGTCNAGLLSGREWLAAVDRGERPAPALAPMSTPQAAAEALAGAFGFGGPVVSVNTACASGANAIGWAADLIRSGQADLVLAGGADALSDVLFAGFHSLEALSAEPARPYSQGRSGLSLGEGAAFLVLVREDLADQDDVLAWLGGYGLSGDGYHPTAPRPDGSGAAQAMATALRTAGVAAAEVGYVNGHGTGTDKNDPAETLAIRTALGPAAADVLVSSTKSVIGHLLGAAGAAEAVVTVRALEQQTAPPTASYLGPDPACDLDYVPLDARPLDTRVAMSNNFAFGGSNASLVLLRSDDERRPPVPTLDDVVVTGQALLGPFGDSVAAALAALDAGIPIPADPQGRAATMTVDPEPYLSRKARRRMDRMTVTAVVTAAKALAEAGYEDATERAGIGVILGTSAGPVESMARFTRGVLADGASGADPAVFPSTVYNQAAGQVAQQLGLYGPTSTVSAGHASGAAALAYGYELVRTGRADTIVCLAVDLIDDLVVRAYRDLGVLSLTPGDRRFAITDTSVAIILERRETARRRGRRPLAELAGYGSASRVRAGGVSWDLDGDASARAITQALRDAGTAPADITRLWPAAAGLEPADRGERAGLGRVFGGELPALRTPKVILGEPVGPGGALSAALAVAELAGDPSGGAALVHATSLGGTAMSLVFRPCPGDNQEGV</sequence>
<dbReference type="PROSITE" id="PS52004">
    <property type="entry name" value="KS3_2"/>
    <property type="match status" value="2"/>
</dbReference>
<dbReference type="Pfam" id="PF02801">
    <property type="entry name" value="Ketoacyl-synt_C"/>
    <property type="match status" value="2"/>
</dbReference>
<protein>
    <submittedName>
        <fullName evidence="5">3-ketoacyl-ACP synthase</fullName>
    </submittedName>
</protein>
<reference evidence="5 6" key="1">
    <citation type="submission" date="2019-03" db="EMBL/GenBank/DDBJ databases">
        <title>Draft genome sequences of novel Actinobacteria.</title>
        <authorList>
            <person name="Sahin N."/>
            <person name="Ay H."/>
            <person name="Saygin H."/>
        </authorList>
    </citation>
    <scope>NUCLEOTIDE SEQUENCE [LARGE SCALE GENOMIC DNA]</scope>
    <source>
        <strain evidence="5 6">JCM 30547</strain>
    </source>
</reference>
<dbReference type="InterPro" id="IPR016039">
    <property type="entry name" value="Thiolase-like"/>
</dbReference>
<dbReference type="GO" id="GO:0004315">
    <property type="term" value="F:3-oxoacyl-[acyl-carrier-protein] synthase activity"/>
    <property type="evidence" value="ECO:0007669"/>
    <property type="project" value="InterPro"/>
</dbReference>